<comment type="caution">
    <text evidence="9">The sequence shown here is derived from an EMBL/GenBank/DDBJ whole genome shotgun (WGS) entry which is preliminary data.</text>
</comment>
<keyword evidence="5" id="KW-0325">Glycoprotein</keyword>
<dbReference type="SUPFAM" id="SSF50630">
    <property type="entry name" value="Acid proteases"/>
    <property type="match status" value="1"/>
</dbReference>
<dbReference type="OMA" id="CSIEAQK"/>
<dbReference type="EMBL" id="CM022218">
    <property type="protein sequence ID" value="KAF7028396.1"/>
    <property type="molecule type" value="Genomic_DNA"/>
</dbReference>
<proteinExistence type="inferred from homology"/>
<gene>
    <name evidence="9" type="ORF">CFC21_040330</name>
</gene>
<evidence type="ECO:0000256" key="4">
    <source>
        <dbReference type="ARBA" id="ARBA00022801"/>
    </source>
</evidence>
<dbReference type="STRING" id="4565.A0A077RQN5"/>
<dbReference type="PANTHER" id="PTHR47967">
    <property type="entry name" value="OS07G0603500 PROTEIN-RELATED"/>
    <property type="match status" value="1"/>
</dbReference>
<sequence length="478" mass="50455">MTGVVSRAVLLVGVVIMTAQMCGCTAYVGHGGGDGFSVELIHRDHSVKSPFHDPSLTPYARMLAAARRSTRRAAALARSYAATAGTGSPDGGVAEVISIPPFDFLMYVNIGLPPTRMLVYADTGSDLLWVKCSNDGTADLPKAARRAPPRVVFNPSKSPTFGRVNCKSGTCHAFTGTGVSCDAKSNCKYVYSYGDGSETSGVLSTETLTFDDAPGGCVGCRERPQLQVANFNFGCSTSTKGAFTGDGLVGLGDGNFSLANQLGAATSIGRRFSYCLVPSFVNTPSILNFGARAAVKEPGAATTRLLHPDVDAYLTIALESVKIGGRSFTLPQRARILVDSGTSLTLLVKELLDPMVKELTRNIKLRRVKSPNEDLPICYDVSGVGETAFGKIVPKVKLGLGGGGVVTLKAENTFVMLREGTMCMALMEVPKEDQGMILGNIAQQNMHIGIDLDKRTVTFASVDCATSYPWPSPPAASV</sequence>
<dbReference type="InterPro" id="IPR034161">
    <property type="entry name" value="Pepsin-like_plant"/>
</dbReference>
<dbReference type="InterPro" id="IPR032861">
    <property type="entry name" value="TAXi_N"/>
</dbReference>
<protein>
    <recommendedName>
        <fullName evidence="8">Peptidase A1 domain-containing protein</fullName>
    </recommendedName>
</protein>
<keyword evidence="4" id="KW-0378">Hydrolase</keyword>
<feature type="chain" id="PRO_5045392070" description="Peptidase A1 domain-containing protein" evidence="7">
    <location>
        <begin position="27"/>
        <end position="478"/>
    </location>
</feature>
<evidence type="ECO:0000256" key="2">
    <source>
        <dbReference type="ARBA" id="ARBA00022670"/>
    </source>
</evidence>
<dbReference type="Pfam" id="PF14541">
    <property type="entry name" value="TAXi_C"/>
    <property type="match status" value="1"/>
</dbReference>
<dbReference type="Proteomes" id="UP000815260">
    <property type="component" value="Chromosome 3B"/>
</dbReference>
<evidence type="ECO:0000256" key="3">
    <source>
        <dbReference type="ARBA" id="ARBA00022750"/>
    </source>
</evidence>
<dbReference type="Pfam" id="PF14543">
    <property type="entry name" value="TAXi_N"/>
    <property type="match status" value="1"/>
</dbReference>
<keyword evidence="3" id="KW-0064">Aspartyl protease</keyword>
<comment type="similarity">
    <text evidence="1">Belongs to the peptidase A1 family.</text>
</comment>
<feature type="signal peptide" evidence="7">
    <location>
        <begin position="1"/>
        <end position="26"/>
    </location>
</feature>
<dbReference type="InterPro" id="IPR032799">
    <property type="entry name" value="TAXi_C"/>
</dbReference>
<reference evidence="9" key="2">
    <citation type="submission" date="2020-03" db="EMBL/GenBank/DDBJ databases">
        <title>The second near-complete assembly of the hexaploid bread wheat (Triticum aestivum) genome.</title>
        <authorList>
            <person name="Zimin A.V."/>
            <person name="Puiu D."/>
            <person name="Shumante A."/>
            <person name="Alonge M."/>
            <person name="Salzberg S.L."/>
        </authorList>
    </citation>
    <scope>NUCLEOTIDE SEQUENCE</scope>
    <source>
        <tissue evidence="9">Leaf</tissue>
    </source>
</reference>
<dbReference type="PROSITE" id="PS51767">
    <property type="entry name" value="PEPTIDASE_A1"/>
    <property type="match status" value="1"/>
</dbReference>
<feature type="active site" evidence="6">
    <location>
        <position position="339"/>
    </location>
</feature>
<dbReference type="PRINTS" id="PR00792">
    <property type="entry name" value="PEPSIN"/>
</dbReference>
<evidence type="ECO:0000256" key="5">
    <source>
        <dbReference type="ARBA" id="ARBA00023180"/>
    </source>
</evidence>
<name>A0A3B6FID4_WHEAT</name>
<evidence type="ECO:0000259" key="8">
    <source>
        <dbReference type="PROSITE" id="PS51767"/>
    </source>
</evidence>
<evidence type="ECO:0000313" key="9">
    <source>
        <dbReference type="EMBL" id="KAF7028396.1"/>
    </source>
</evidence>
<feature type="active site" evidence="6">
    <location>
        <position position="122"/>
    </location>
</feature>
<dbReference type="Gene3D" id="2.40.70.10">
    <property type="entry name" value="Acid Proteases"/>
    <property type="match status" value="2"/>
</dbReference>
<dbReference type="InterPro" id="IPR051708">
    <property type="entry name" value="Plant_Aspart_Prot_A1"/>
</dbReference>
<keyword evidence="2" id="KW-0645">Protease</keyword>
<dbReference type="InterPro" id="IPR001461">
    <property type="entry name" value="Aspartic_peptidase_A1"/>
</dbReference>
<evidence type="ECO:0000256" key="7">
    <source>
        <dbReference type="SAM" id="SignalP"/>
    </source>
</evidence>
<evidence type="ECO:0000256" key="1">
    <source>
        <dbReference type="ARBA" id="ARBA00007447"/>
    </source>
</evidence>
<dbReference type="PANTHER" id="PTHR47967:SF137">
    <property type="entry name" value="PEPTIDASE A1 DOMAIN-CONTAINING PROTEIN"/>
    <property type="match status" value="1"/>
</dbReference>
<reference evidence="9" key="1">
    <citation type="journal article" date="2017" name="Gigascience">
        <title>The first near-complete assembly of the hexaploid bread wheat genome, Triticum aestivum.</title>
        <authorList>
            <person name="Zimin A.V."/>
            <person name="Puiu D."/>
            <person name="Hall R."/>
            <person name="Kingan S."/>
            <person name="Clavijo B.J."/>
            <person name="Salzberg S.L."/>
        </authorList>
    </citation>
    <scope>NUCLEOTIDE SEQUENCE</scope>
    <source>
        <tissue evidence="9">Leaf</tissue>
    </source>
</reference>
<feature type="domain" description="Peptidase A1" evidence="8">
    <location>
        <begin position="104"/>
        <end position="460"/>
    </location>
</feature>
<dbReference type="InterPro" id="IPR033121">
    <property type="entry name" value="PEPTIDASE_A1"/>
</dbReference>
<evidence type="ECO:0000256" key="6">
    <source>
        <dbReference type="PIRSR" id="PIRSR601461-1"/>
    </source>
</evidence>
<keyword evidence="7" id="KW-0732">Signal</keyword>
<dbReference type="InterPro" id="IPR021109">
    <property type="entry name" value="Peptidase_aspartic_dom_sf"/>
</dbReference>
<dbReference type="CDD" id="cd05476">
    <property type="entry name" value="pepsin_A_like_plant"/>
    <property type="match status" value="1"/>
</dbReference>
<organism evidence="9">
    <name type="scientific">Triticum aestivum</name>
    <name type="common">Wheat</name>
    <dbReference type="NCBI Taxonomy" id="4565"/>
    <lineage>
        <taxon>Eukaryota</taxon>
        <taxon>Viridiplantae</taxon>
        <taxon>Streptophyta</taxon>
        <taxon>Embryophyta</taxon>
        <taxon>Tracheophyta</taxon>
        <taxon>Spermatophyta</taxon>
        <taxon>Magnoliopsida</taxon>
        <taxon>Liliopsida</taxon>
        <taxon>Poales</taxon>
        <taxon>Poaceae</taxon>
        <taxon>BOP clade</taxon>
        <taxon>Pooideae</taxon>
        <taxon>Triticodae</taxon>
        <taxon>Triticeae</taxon>
        <taxon>Triticinae</taxon>
        <taxon>Triticum</taxon>
    </lineage>
</organism>
<accession>A0A3B6FID4</accession>